<evidence type="ECO:0000313" key="4">
    <source>
        <dbReference type="Proteomes" id="UP000332933"/>
    </source>
</evidence>
<protein>
    <submittedName>
        <fullName evidence="3">Aste57867_16458 protein</fullName>
    </submittedName>
</protein>
<dbReference type="AlphaFoldDB" id="A0A485L5U6"/>
<evidence type="ECO:0000256" key="1">
    <source>
        <dbReference type="SAM" id="MobiDB-lite"/>
    </source>
</evidence>
<sequence>MDSTSCESHARAAKRAYERERKRRYRTEQRHEVDLIRRQVTILQRELSSRLAQGTGMCHPSATLAVAHLPHPTCGNSSSDAPTSSVCSTCGSSHPPNDPHLYTLSAVGPTWLESTLLADPVARRQGVQWLTDRMFHSAAAHHACDEHVDTVAELTVLADDDCVVLGKTTRRQATLLANFHDVGQAMWDMVTETTYSPASRVESMAPEGNGDSVTYKCIRDTELGTNMASLCRRYDLPHRVVLVHLFLRHDERFPMMEAEMRLHDFGWMVAEDIASDVTLVRSRMTQFMPETASRGPISLDQTAAMFGVDTHPSASQVTLARIETNAVRNYKARQDMFTKQLTDQIRVCERSKRT</sequence>
<feature type="compositionally biased region" description="Basic and acidic residues" evidence="1">
    <location>
        <begin position="15"/>
        <end position="26"/>
    </location>
</feature>
<evidence type="ECO:0000313" key="2">
    <source>
        <dbReference type="EMBL" id="KAF0692467.1"/>
    </source>
</evidence>
<dbReference type="EMBL" id="CAADRA010005901">
    <property type="protein sequence ID" value="VFT93232.1"/>
    <property type="molecule type" value="Genomic_DNA"/>
</dbReference>
<dbReference type="EMBL" id="VJMH01005880">
    <property type="protein sequence ID" value="KAF0692467.1"/>
    <property type="molecule type" value="Genomic_DNA"/>
</dbReference>
<evidence type="ECO:0000313" key="3">
    <source>
        <dbReference type="EMBL" id="VFT93232.1"/>
    </source>
</evidence>
<reference evidence="2" key="2">
    <citation type="submission" date="2019-06" db="EMBL/GenBank/DDBJ databases">
        <title>Genomics analysis of Aphanomyces spp. identifies a new class of oomycete effector associated with host adaptation.</title>
        <authorList>
            <person name="Gaulin E."/>
        </authorList>
    </citation>
    <scope>NUCLEOTIDE SEQUENCE</scope>
    <source>
        <strain evidence="2">CBS 578.67</strain>
    </source>
</reference>
<organism evidence="3 4">
    <name type="scientific">Aphanomyces stellatus</name>
    <dbReference type="NCBI Taxonomy" id="120398"/>
    <lineage>
        <taxon>Eukaryota</taxon>
        <taxon>Sar</taxon>
        <taxon>Stramenopiles</taxon>
        <taxon>Oomycota</taxon>
        <taxon>Saprolegniomycetes</taxon>
        <taxon>Saprolegniales</taxon>
        <taxon>Verrucalvaceae</taxon>
        <taxon>Aphanomyces</taxon>
    </lineage>
</organism>
<gene>
    <name evidence="3" type="primary">Aste57867_16458</name>
    <name evidence="2" type="ORF">As57867_016401</name>
    <name evidence="3" type="ORF">ASTE57867_16458</name>
</gene>
<name>A0A485L5U6_9STRA</name>
<accession>A0A485L5U6</accession>
<dbReference type="Proteomes" id="UP000332933">
    <property type="component" value="Unassembled WGS sequence"/>
</dbReference>
<feature type="region of interest" description="Disordered" evidence="1">
    <location>
        <begin position="1"/>
        <end position="26"/>
    </location>
</feature>
<reference evidence="3 4" key="1">
    <citation type="submission" date="2019-03" db="EMBL/GenBank/DDBJ databases">
        <authorList>
            <person name="Gaulin E."/>
            <person name="Dumas B."/>
        </authorList>
    </citation>
    <scope>NUCLEOTIDE SEQUENCE [LARGE SCALE GENOMIC DNA]</scope>
    <source>
        <strain evidence="3">CBS 568.67</strain>
    </source>
</reference>
<keyword evidence="4" id="KW-1185">Reference proteome</keyword>
<proteinExistence type="predicted"/>